<dbReference type="AlphaFoldDB" id="A0A9P3Q188"/>
<feature type="region of interest" description="Disordered" evidence="1">
    <location>
        <begin position="542"/>
        <end position="571"/>
    </location>
</feature>
<dbReference type="OrthoDB" id="2357318at2759"/>
<dbReference type="InterPro" id="IPR055334">
    <property type="entry name" value="PEX8-like"/>
</dbReference>
<evidence type="ECO:0000256" key="1">
    <source>
        <dbReference type="SAM" id="MobiDB-lite"/>
    </source>
</evidence>
<accession>A0A9P3Q188</accession>
<feature type="compositionally biased region" description="Basic and acidic residues" evidence="1">
    <location>
        <begin position="551"/>
        <end position="561"/>
    </location>
</feature>
<proteinExistence type="predicted"/>
<dbReference type="PANTHER" id="PTHR39214">
    <property type="entry name" value="MICROBODY (PEROXISOME) BIOGENESIS PROTEIN PEROXIN 8 (EUROFUNG)"/>
    <property type="match status" value="1"/>
</dbReference>
<name>A0A9P3Q188_LYOSH</name>
<keyword evidence="3" id="KW-1185">Reference proteome</keyword>
<dbReference type="PANTHER" id="PTHR39214:SF1">
    <property type="entry name" value="MICROBODY (PEROXISOME) BIOGENESIS PROTEIN PEROXIN 8 (EUROFUNG)"/>
    <property type="match status" value="1"/>
</dbReference>
<reference evidence="2" key="1">
    <citation type="submission" date="2022-07" db="EMBL/GenBank/DDBJ databases">
        <title>The genome of Lyophyllum shimeji provides insight into the initial evolution of ectomycorrhizal fungal genome.</title>
        <authorList>
            <person name="Kobayashi Y."/>
            <person name="Shibata T."/>
            <person name="Hirakawa H."/>
            <person name="Shigenobu S."/>
            <person name="Nishiyama T."/>
            <person name="Yamada A."/>
            <person name="Hasebe M."/>
            <person name="Kawaguchi M."/>
        </authorList>
    </citation>
    <scope>NUCLEOTIDE SEQUENCE</scope>
    <source>
        <strain evidence="2">AT787</strain>
    </source>
</reference>
<sequence length="795" mass="85542">MSTALLLTHLQHPNPNVPLQTLTAALSHHLAADQPTPTPLAAAAISSPFFLTYPPTHDRLQALLTAFRHAAQLKYQALVKHAEEGWSVSRAIFSRGVEGGMKEWVRDVLRGLQGGRPVLRLACCTGLLSGITGLRGIDANKRRVEDEVIIALAEVLDDYTAETGDWEKEFRPHVDETLLSLTLILASQSLPLIPKSKLSALPLPLLARLLTATIASAFQHGNFLKSIPDATSAGAFNVPPDSPFTQTIQRTSTSPTMLSMPSLSKLTALIFEILLDSPRAQGGLEEAHKTLETFRAIAAQVERDYAKSNLASASGESDIPPATSTSTSALFKSAWLLLKTLLFTTTMLASSALSTIVYIPPPPPAPSSRSPDTRNAPQPQPQPQPQDLAESLVRTFAHLAFVVSQFGGVAAAASPTGGEGFTELRKAFYLALDILSSTATTERCDGLVRGLIAGAGAGEGQEKGRRDKTAYALACVEQVVPCLSVRCLREEVWGFCVPHLSDPAHRAAYESAHSVVLAVFAAHAAAAQHADRPAHRRLGGRVGVVSGRSGLPDESRGGSEKEAEEEGDEVGSAAAEMEEFVHRLVPFYAQCLIENSEDGRLSTAQLRLAYAALVRSASACASAAQELGWYCLAVLLDAVRGLDASLRQEREGEREGEEERRRTSGSARERERLHRLHLTLVSTVPALPLPLMVRVLEEIRSIITRATRAESGGGAGKGVGVGDDGGEERRRRKELVDALFAEILEKVGDREKEAAMRWWYAHREDFARSIGGANAEGRTDVRTEDGALSDAVSRL</sequence>
<dbReference type="EMBL" id="BRPK01000023">
    <property type="protein sequence ID" value="GLB45471.1"/>
    <property type="molecule type" value="Genomic_DNA"/>
</dbReference>
<protein>
    <submittedName>
        <fullName evidence="2">Peroxisomal membrane protein</fullName>
    </submittedName>
</protein>
<evidence type="ECO:0000313" key="2">
    <source>
        <dbReference type="EMBL" id="GLB45471.1"/>
    </source>
</evidence>
<feature type="region of interest" description="Disordered" evidence="1">
    <location>
        <begin position="647"/>
        <end position="668"/>
    </location>
</feature>
<evidence type="ECO:0000313" key="3">
    <source>
        <dbReference type="Proteomes" id="UP001063166"/>
    </source>
</evidence>
<dbReference type="Proteomes" id="UP001063166">
    <property type="component" value="Unassembled WGS sequence"/>
</dbReference>
<comment type="caution">
    <text evidence="2">The sequence shown here is derived from an EMBL/GenBank/DDBJ whole genome shotgun (WGS) entry which is preliminary data.</text>
</comment>
<organism evidence="2 3">
    <name type="scientific">Lyophyllum shimeji</name>
    <name type="common">Hon-shimeji</name>
    <name type="synonym">Tricholoma shimeji</name>
    <dbReference type="NCBI Taxonomy" id="47721"/>
    <lineage>
        <taxon>Eukaryota</taxon>
        <taxon>Fungi</taxon>
        <taxon>Dikarya</taxon>
        <taxon>Basidiomycota</taxon>
        <taxon>Agaricomycotina</taxon>
        <taxon>Agaricomycetes</taxon>
        <taxon>Agaricomycetidae</taxon>
        <taxon>Agaricales</taxon>
        <taxon>Tricholomatineae</taxon>
        <taxon>Lyophyllaceae</taxon>
        <taxon>Lyophyllum</taxon>
    </lineage>
</organism>
<gene>
    <name evidence="2" type="ORF">LshimejAT787_2300310</name>
</gene>
<feature type="region of interest" description="Disordered" evidence="1">
    <location>
        <begin position="362"/>
        <end position="386"/>
    </location>
</feature>
<feature type="region of interest" description="Disordered" evidence="1">
    <location>
        <begin position="771"/>
        <end position="795"/>
    </location>
</feature>